<comment type="caution">
    <text evidence="1">The sequence shown here is derived from an EMBL/GenBank/DDBJ whole genome shotgun (WGS) entry which is preliminary data.</text>
</comment>
<name>A0A504YH87_FASGI</name>
<protein>
    <submittedName>
        <fullName evidence="1">Uncharacterized protein</fullName>
    </submittedName>
</protein>
<sequence length="94" mass="10688">MASALYLMFLQRMQGYLPVTRVVCPVLVPAHTGQGRSYGTRQVLSRLIRNPIVIRNFRWQRTMTCGQISPSEVGSSTVSMPFMYQASHRALRMP</sequence>
<dbReference type="EMBL" id="SUNJ01010209">
    <property type="protein sequence ID" value="TPP59816.1"/>
    <property type="molecule type" value="Genomic_DNA"/>
</dbReference>
<gene>
    <name evidence="1" type="ORF">FGIG_04851</name>
</gene>
<keyword evidence="2" id="KW-1185">Reference proteome</keyword>
<organism evidence="1 2">
    <name type="scientific">Fasciola gigantica</name>
    <name type="common">Giant liver fluke</name>
    <dbReference type="NCBI Taxonomy" id="46835"/>
    <lineage>
        <taxon>Eukaryota</taxon>
        <taxon>Metazoa</taxon>
        <taxon>Spiralia</taxon>
        <taxon>Lophotrochozoa</taxon>
        <taxon>Platyhelminthes</taxon>
        <taxon>Trematoda</taxon>
        <taxon>Digenea</taxon>
        <taxon>Plagiorchiida</taxon>
        <taxon>Echinostomata</taxon>
        <taxon>Echinostomatoidea</taxon>
        <taxon>Fasciolidae</taxon>
        <taxon>Fasciola</taxon>
    </lineage>
</organism>
<evidence type="ECO:0000313" key="2">
    <source>
        <dbReference type="Proteomes" id="UP000316759"/>
    </source>
</evidence>
<reference evidence="1 2" key="1">
    <citation type="submission" date="2019-04" db="EMBL/GenBank/DDBJ databases">
        <title>Annotation for the trematode Fasciola gigantica.</title>
        <authorList>
            <person name="Choi Y.-J."/>
        </authorList>
    </citation>
    <scope>NUCLEOTIDE SEQUENCE [LARGE SCALE GENOMIC DNA]</scope>
    <source>
        <strain evidence="1">Uganda_cow_1</strain>
    </source>
</reference>
<dbReference type="Proteomes" id="UP000316759">
    <property type="component" value="Unassembled WGS sequence"/>
</dbReference>
<proteinExistence type="predicted"/>
<evidence type="ECO:0000313" key="1">
    <source>
        <dbReference type="EMBL" id="TPP59816.1"/>
    </source>
</evidence>
<dbReference type="AlphaFoldDB" id="A0A504YH87"/>
<accession>A0A504YH87</accession>